<evidence type="ECO:0000256" key="5">
    <source>
        <dbReference type="ARBA" id="ARBA00022691"/>
    </source>
</evidence>
<dbReference type="InterPro" id="IPR003827">
    <property type="entry name" value="tRNA_yW-synthesising"/>
</dbReference>
<dbReference type="GO" id="GO:0008033">
    <property type="term" value="P:tRNA processing"/>
    <property type="evidence" value="ECO:0007669"/>
    <property type="project" value="UniProtKB-KW"/>
</dbReference>
<dbReference type="Proteomes" id="UP001217918">
    <property type="component" value="Unassembled WGS sequence"/>
</dbReference>
<dbReference type="Pfam" id="PF02676">
    <property type="entry name" value="TYW3"/>
    <property type="match status" value="2"/>
</dbReference>
<evidence type="ECO:0000256" key="1">
    <source>
        <dbReference type="ARBA" id="ARBA00008569"/>
    </source>
</evidence>
<dbReference type="SUPFAM" id="SSF111278">
    <property type="entry name" value="SSo0622-like"/>
    <property type="match status" value="1"/>
</dbReference>
<protein>
    <recommendedName>
        <fullName evidence="2">tRNA(Phe) 7-[(3-amino-3-carboxypropyl)-4-demethylwyosine(37)-N(4)]-methyltransferase</fullName>
        <ecNumber evidence="2">2.1.1.282</ecNumber>
    </recommendedName>
    <alternativeName>
        <fullName evidence="7">tRNA(Phe) 7-((3-amino-3-carboxypropyl)-4-demethylwyosine(37)-N(4))-methyltransferase</fullName>
    </alternativeName>
</protein>
<dbReference type="GO" id="GO:0008168">
    <property type="term" value="F:methyltransferase activity"/>
    <property type="evidence" value="ECO:0007669"/>
    <property type="project" value="UniProtKB-KW"/>
</dbReference>
<name>A0AAD9HZ77_9PEZI</name>
<feature type="domain" description="tRNA wybutosine-synthesizing protein" evidence="9">
    <location>
        <begin position="62"/>
        <end position="187"/>
    </location>
</feature>
<dbReference type="InterPro" id="IPR036602">
    <property type="entry name" value="tRNA_yW-synthesising-like_sf"/>
</dbReference>
<comment type="catalytic activity">
    <reaction evidence="8">
        <text>4-demethyl-7-[(3S)-3-amino-3-carboxypropyl]wyosine(37) in tRNA(Phe) + S-adenosyl-L-methionine = 7-[(3S)-3-amino-3-carboxypropyl]wyosine(37) in tRNA(Phe) + S-adenosyl-L-homocysteine + H(+)</text>
        <dbReference type="Rhea" id="RHEA:36635"/>
        <dbReference type="Rhea" id="RHEA-COMP:10378"/>
        <dbReference type="Rhea" id="RHEA-COMP:10379"/>
        <dbReference type="ChEBI" id="CHEBI:15378"/>
        <dbReference type="ChEBI" id="CHEBI:57856"/>
        <dbReference type="ChEBI" id="CHEBI:59789"/>
        <dbReference type="ChEBI" id="CHEBI:73543"/>
        <dbReference type="ChEBI" id="CHEBI:73550"/>
        <dbReference type="EC" id="2.1.1.282"/>
    </reaction>
</comment>
<dbReference type="Gene3D" id="3.30.1960.10">
    <property type="entry name" value="tRNA wybutosine-synthesizing-like"/>
    <property type="match status" value="1"/>
</dbReference>
<proteinExistence type="inferred from homology"/>
<dbReference type="GO" id="GO:0032259">
    <property type="term" value="P:methylation"/>
    <property type="evidence" value="ECO:0007669"/>
    <property type="project" value="UniProtKB-KW"/>
</dbReference>
<dbReference type="PANTHER" id="PTHR48418">
    <property type="entry name" value="TRNA WYBUTOSINE-SYNTHESIZING PROTEIN 3"/>
    <property type="match status" value="1"/>
</dbReference>
<keyword evidence="6" id="KW-0819">tRNA processing</keyword>
<feature type="domain" description="tRNA wybutosine-synthesizing protein" evidence="9">
    <location>
        <begin position="13"/>
        <end position="49"/>
    </location>
</feature>
<evidence type="ECO:0000259" key="9">
    <source>
        <dbReference type="Pfam" id="PF02676"/>
    </source>
</evidence>
<evidence type="ECO:0000256" key="7">
    <source>
        <dbReference type="ARBA" id="ARBA00030554"/>
    </source>
</evidence>
<keyword evidence="5" id="KW-0949">S-adenosyl-L-methionine</keyword>
<dbReference type="PANTHER" id="PTHR48418:SF1">
    <property type="entry name" value="TRNA WYBUTOSINE-SYNTHESIZING PROTEIN 3"/>
    <property type="match status" value="1"/>
</dbReference>
<evidence type="ECO:0000313" key="10">
    <source>
        <dbReference type="EMBL" id="KAK2067462.1"/>
    </source>
</evidence>
<evidence type="ECO:0000256" key="6">
    <source>
        <dbReference type="ARBA" id="ARBA00022694"/>
    </source>
</evidence>
<keyword evidence="11" id="KW-1185">Reference proteome</keyword>
<evidence type="ECO:0000256" key="3">
    <source>
        <dbReference type="ARBA" id="ARBA00022603"/>
    </source>
</evidence>
<keyword evidence="3" id="KW-0489">Methyltransferase</keyword>
<evidence type="ECO:0000256" key="4">
    <source>
        <dbReference type="ARBA" id="ARBA00022679"/>
    </source>
</evidence>
<dbReference type="AlphaFoldDB" id="A0AAD9HZ77"/>
<organism evidence="10 11">
    <name type="scientific">Phyllachora maydis</name>
    <dbReference type="NCBI Taxonomy" id="1825666"/>
    <lineage>
        <taxon>Eukaryota</taxon>
        <taxon>Fungi</taxon>
        <taxon>Dikarya</taxon>
        <taxon>Ascomycota</taxon>
        <taxon>Pezizomycotina</taxon>
        <taxon>Sordariomycetes</taxon>
        <taxon>Sordariomycetidae</taxon>
        <taxon>Phyllachorales</taxon>
        <taxon>Phyllachoraceae</taxon>
        <taxon>Phyllachora</taxon>
    </lineage>
</organism>
<comment type="caution">
    <text evidence="10">The sequence shown here is derived from an EMBL/GenBank/DDBJ whole genome shotgun (WGS) entry which is preliminary data.</text>
</comment>
<accession>A0AAD9HZ77</accession>
<keyword evidence="4" id="KW-0808">Transferase</keyword>
<comment type="similarity">
    <text evidence="1">Belongs to the TYW3 family.</text>
</comment>
<gene>
    <name evidence="10" type="ORF">P8C59_001202</name>
</gene>
<evidence type="ECO:0000256" key="8">
    <source>
        <dbReference type="ARBA" id="ARBA00049202"/>
    </source>
</evidence>
<evidence type="ECO:0000313" key="11">
    <source>
        <dbReference type="Proteomes" id="UP001217918"/>
    </source>
</evidence>
<dbReference type="EMBL" id="JAQQPM010000001">
    <property type="protein sequence ID" value="KAK2067462.1"/>
    <property type="molecule type" value="Genomic_DNA"/>
</dbReference>
<sequence>MAVPSATVPEVDYTDASPKGSIDAGIRDLIDGINDKYDGLVTTSSCGGRPIGWQAQHIVHDWATVFGMQSSEQAVAYEPSCSRLIHFKFEPMILHILTASCAHAQLVLQAALAAGFRESGAVLGSEATPVVGIRSMGLFFQSLIGVEQEGERVCIVSSPYLNMVMKLANDRFVENARRIARFQEGLRKVFSTKARGKWEDPELRRTRKREAGLKKKAELRGENQTVCTDTTKLEN</sequence>
<dbReference type="EC" id="2.1.1.282" evidence="2"/>
<reference evidence="10" key="1">
    <citation type="journal article" date="2023" name="Mol. Plant Microbe Interact.">
        <title>Elucidating the Obligate Nature and Biological Capacity of an Invasive Fungal Corn Pathogen.</title>
        <authorList>
            <person name="MacCready J.S."/>
            <person name="Roggenkamp E.M."/>
            <person name="Gdanetz K."/>
            <person name="Chilvers M.I."/>
        </authorList>
    </citation>
    <scope>NUCLEOTIDE SEQUENCE</scope>
    <source>
        <strain evidence="10">PM02</strain>
    </source>
</reference>
<evidence type="ECO:0000256" key="2">
    <source>
        <dbReference type="ARBA" id="ARBA00012750"/>
    </source>
</evidence>